<dbReference type="AlphaFoldDB" id="A0A3R8RPN9"/>
<dbReference type="Gene3D" id="3.90.25.10">
    <property type="entry name" value="UDP-galactose 4-epimerase, domain 1"/>
    <property type="match status" value="1"/>
</dbReference>
<protein>
    <submittedName>
        <fullName evidence="2">Nucleoside-diphosphate sugar epimerase</fullName>
    </submittedName>
</protein>
<gene>
    <name evidence="2" type="ORF">CQW44_05640</name>
</gene>
<dbReference type="PANTHER" id="PTHR43162:SF1">
    <property type="entry name" value="PRESTALK A DIFFERENTIATION PROTEIN A"/>
    <property type="match status" value="1"/>
</dbReference>
<sequence>MIVVIGAGGTVGREVVAGLRGRGHAVRAFVRDAGRASFGAGVEVAVGDLSRPETVRAAMAGADAVFVLTVGPDAATQEAVVAEEVRRGGVGRIVKLSSVAADDPALGSYGRAHAEAERAFTRTGAAFTALRAAAFMSNVLQWRASIAAEDTVYQTYGHIPRAVIDPADVAAAAVVCLTAAGHDGQVYRLTGPEALTAPQQATRIATLLGRPLGYVEAPREAAAEAMTAGGLPAGFAAGLLDAQADPDPCRGGLPLPTVRNLTGREPAGFDAWLSRHGHLFTTG</sequence>
<dbReference type="InterPro" id="IPR036291">
    <property type="entry name" value="NAD(P)-bd_dom_sf"/>
</dbReference>
<dbReference type="EMBL" id="PDES01000002">
    <property type="protein sequence ID" value="RRQ88630.1"/>
    <property type="molecule type" value="Genomic_DNA"/>
</dbReference>
<name>A0A3R8RPN9_9ACTN</name>
<keyword evidence="3" id="KW-1185">Reference proteome</keyword>
<evidence type="ECO:0000259" key="1">
    <source>
        <dbReference type="Pfam" id="PF13460"/>
    </source>
</evidence>
<feature type="domain" description="NAD(P)-binding" evidence="1">
    <location>
        <begin position="6"/>
        <end position="178"/>
    </location>
</feature>
<dbReference type="InterPro" id="IPR016040">
    <property type="entry name" value="NAD(P)-bd_dom"/>
</dbReference>
<dbReference type="Pfam" id="PF13460">
    <property type="entry name" value="NAD_binding_10"/>
    <property type="match status" value="1"/>
</dbReference>
<dbReference type="InterPro" id="IPR051604">
    <property type="entry name" value="Ergot_Alk_Oxidoreductase"/>
</dbReference>
<dbReference type="RefSeq" id="WP_093678505.1">
    <property type="nucleotide sequence ID" value="NZ_JBEXUN010000036.1"/>
</dbReference>
<comment type="caution">
    <text evidence="2">The sequence shown here is derived from an EMBL/GenBank/DDBJ whole genome shotgun (WGS) entry which is preliminary data.</text>
</comment>
<evidence type="ECO:0000313" key="3">
    <source>
        <dbReference type="Proteomes" id="UP000276379"/>
    </source>
</evidence>
<dbReference type="Proteomes" id="UP000276379">
    <property type="component" value="Unassembled WGS sequence"/>
</dbReference>
<dbReference type="SUPFAM" id="SSF51735">
    <property type="entry name" value="NAD(P)-binding Rossmann-fold domains"/>
    <property type="match status" value="1"/>
</dbReference>
<dbReference type="Gene3D" id="3.40.50.720">
    <property type="entry name" value="NAD(P)-binding Rossmann-like Domain"/>
    <property type="match status" value="1"/>
</dbReference>
<dbReference type="PANTHER" id="PTHR43162">
    <property type="match status" value="1"/>
</dbReference>
<accession>A0A3R8RPN9</accession>
<reference evidence="2 3" key="1">
    <citation type="submission" date="2017-10" db="EMBL/GenBank/DDBJ databases">
        <title>Draft genome of actinobacteria isolated from guarana (Paullinia cupana (Mart.) Ducke.</title>
        <authorList>
            <person name="Siqueira K.A."/>
            <person name="Liotti R.G."/>
            <person name="Mendes T.A."/>
            <person name="Soares M.A."/>
        </authorList>
    </citation>
    <scope>NUCLEOTIDE SEQUENCE [LARGE SCALE GENOMIC DNA]</scope>
    <source>
        <strain evidence="2 3">199</strain>
    </source>
</reference>
<evidence type="ECO:0000313" key="2">
    <source>
        <dbReference type="EMBL" id="RRQ88630.1"/>
    </source>
</evidence>
<organism evidence="2 3">
    <name type="scientific">Streptomyces griseofuscus</name>
    <dbReference type="NCBI Taxonomy" id="146922"/>
    <lineage>
        <taxon>Bacteria</taxon>
        <taxon>Bacillati</taxon>
        <taxon>Actinomycetota</taxon>
        <taxon>Actinomycetes</taxon>
        <taxon>Kitasatosporales</taxon>
        <taxon>Streptomycetaceae</taxon>
        <taxon>Streptomyces</taxon>
    </lineage>
</organism>
<proteinExistence type="predicted"/>